<keyword evidence="2" id="KW-0805">Transcription regulation</keyword>
<dbReference type="Pfam" id="PF00249">
    <property type="entry name" value="Myb_DNA-binding"/>
    <property type="match status" value="1"/>
</dbReference>
<dbReference type="InterPro" id="IPR009057">
    <property type="entry name" value="Homeodomain-like_sf"/>
</dbReference>
<evidence type="ECO:0000256" key="2">
    <source>
        <dbReference type="ARBA" id="ARBA00023015"/>
    </source>
</evidence>
<comment type="subcellular location">
    <subcellularLocation>
        <location evidence="1">Nucleus</location>
    </subcellularLocation>
</comment>
<evidence type="ECO:0000256" key="4">
    <source>
        <dbReference type="ARBA" id="ARBA00023242"/>
    </source>
</evidence>
<evidence type="ECO:0000259" key="6">
    <source>
        <dbReference type="PROSITE" id="PS51294"/>
    </source>
</evidence>
<dbReference type="EMBL" id="JBFOLJ010000001">
    <property type="protein sequence ID" value="KAL2557872.1"/>
    <property type="molecule type" value="Genomic_DNA"/>
</dbReference>
<dbReference type="GO" id="GO:0005634">
    <property type="term" value="C:nucleus"/>
    <property type="evidence" value="ECO:0007669"/>
    <property type="project" value="UniProtKB-SubCell"/>
</dbReference>
<evidence type="ECO:0000256" key="5">
    <source>
        <dbReference type="SAM" id="MobiDB-lite"/>
    </source>
</evidence>
<evidence type="ECO:0000313" key="7">
    <source>
        <dbReference type="EMBL" id="KAL2557872.1"/>
    </source>
</evidence>
<feature type="compositionally biased region" description="Basic and acidic residues" evidence="5">
    <location>
        <begin position="26"/>
        <end position="36"/>
    </location>
</feature>
<sequence length="461" mass="52401">MEGSGDSTEYSKTSPCEINDDEGESEEKNEVSKPKDGGSSSNSTVEESEKKPSVRPYVRSKMPRLRWTPDLHLRFVNAVERLGGQDRATPKLVLQLMDIKGLNIAHVKSHLQMYRSKKTDDPSQFGMTDHRVFMEGADRYIYNPRQLPHLPSFNQRDNCTFRYNNLKTIFLGFITILGLISHIHNPNYFPRYGDGSWNGHGKWMHNSTTRQNTYHKISRPDNLTERILSNQYYRSVNHDLLSTRASSFNERSTWRINESKDELGSLHEHESWLGQSKQNPIGELNSLKLMQQKVHEHSSDNGISIPPRNMDRTTISQRQKTAKRKASDCDLDLNLSLGSESRDDEIRQQGLQDDDENNLSLSLYTPSSSMLKLKEDDSNARGASTLDLTLGFRDKNSPQRVPRSVVFAQKKAESQLRSCQSMVHAKDKELTEALTELSKARGMLAKLGVLGYKDLEGPTGT</sequence>
<dbReference type="PANTHER" id="PTHR31314">
    <property type="entry name" value="MYB FAMILY TRANSCRIPTION FACTOR PHL7-LIKE"/>
    <property type="match status" value="1"/>
</dbReference>
<feature type="domain" description="HTH myb-type" evidence="6">
    <location>
        <begin position="59"/>
        <end position="119"/>
    </location>
</feature>
<keyword evidence="3" id="KW-0804">Transcription</keyword>
<feature type="region of interest" description="Disordered" evidence="5">
    <location>
        <begin position="292"/>
        <end position="327"/>
    </location>
</feature>
<evidence type="ECO:0000256" key="1">
    <source>
        <dbReference type="ARBA" id="ARBA00004123"/>
    </source>
</evidence>
<dbReference type="PROSITE" id="PS51294">
    <property type="entry name" value="HTH_MYB"/>
    <property type="match status" value="1"/>
</dbReference>
<feature type="compositionally biased region" description="Polar residues" evidence="5">
    <location>
        <begin position="1"/>
        <end position="16"/>
    </location>
</feature>
<gene>
    <name evidence="7" type="ORF">Fot_02611</name>
</gene>
<dbReference type="FunFam" id="1.10.10.60:FF:000002">
    <property type="entry name" value="Myb family transcription factor"/>
    <property type="match status" value="1"/>
</dbReference>
<dbReference type="AlphaFoldDB" id="A0ABD1X7D6"/>
<proteinExistence type="predicted"/>
<dbReference type="PANTHER" id="PTHR31314:SF52">
    <property type="entry name" value="HTH MYB-TYPE DOMAIN-CONTAINING PROTEIN"/>
    <property type="match status" value="1"/>
</dbReference>
<dbReference type="InterPro" id="IPR006447">
    <property type="entry name" value="Myb_dom_plants"/>
</dbReference>
<comment type="caution">
    <text evidence="7">The sequence shown here is derived from an EMBL/GenBank/DDBJ whole genome shotgun (WGS) entry which is preliminary data.</text>
</comment>
<dbReference type="Proteomes" id="UP001604277">
    <property type="component" value="Unassembled WGS sequence"/>
</dbReference>
<dbReference type="InterPro" id="IPR001005">
    <property type="entry name" value="SANT/Myb"/>
</dbReference>
<evidence type="ECO:0000313" key="8">
    <source>
        <dbReference type="Proteomes" id="UP001604277"/>
    </source>
</evidence>
<keyword evidence="8" id="KW-1185">Reference proteome</keyword>
<dbReference type="Gene3D" id="1.10.10.60">
    <property type="entry name" value="Homeodomain-like"/>
    <property type="match status" value="1"/>
</dbReference>
<accession>A0ABD1X7D6</accession>
<dbReference type="NCBIfam" id="TIGR01557">
    <property type="entry name" value="myb_SHAQKYF"/>
    <property type="match status" value="1"/>
</dbReference>
<dbReference type="InterPro" id="IPR046955">
    <property type="entry name" value="PHR1-like"/>
</dbReference>
<name>A0ABD1X7D6_9LAMI</name>
<evidence type="ECO:0000256" key="3">
    <source>
        <dbReference type="ARBA" id="ARBA00023163"/>
    </source>
</evidence>
<keyword evidence="4" id="KW-0539">Nucleus</keyword>
<organism evidence="7 8">
    <name type="scientific">Forsythia ovata</name>
    <dbReference type="NCBI Taxonomy" id="205694"/>
    <lineage>
        <taxon>Eukaryota</taxon>
        <taxon>Viridiplantae</taxon>
        <taxon>Streptophyta</taxon>
        <taxon>Embryophyta</taxon>
        <taxon>Tracheophyta</taxon>
        <taxon>Spermatophyta</taxon>
        <taxon>Magnoliopsida</taxon>
        <taxon>eudicotyledons</taxon>
        <taxon>Gunneridae</taxon>
        <taxon>Pentapetalae</taxon>
        <taxon>asterids</taxon>
        <taxon>lamiids</taxon>
        <taxon>Lamiales</taxon>
        <taxon>Oleaceae</taxon>
        <taxon>Forsythieae</taxon>
        <taxon>Forsythia</taxon>
    </lineage>
</organism>
<reference evidence="8" key="1">
    <citation type="submission" date="2024-07" db="EMBL/GenBank/DDBJ databases">
        <title>Two chromosome-level genome assemblies of Korean endemic species Abeliophyllum distichum and Forsythia ovata (Oleaceae).</title>
        <authorList>
            <person name="Jang H."/>
        </authorList>
    </citation>
    <scope>NUCLEOTIDE SEQUENCE [LARGE SCALE GENOMIC DNA]</scope>
</reference>
<protein>
    <recommendedName>
        <fullName evidence="6">HTH myb-type domain-containing protein</fullName>
    </recommendedName>
</protein>
<dbReference type="InterPro" id="IPR017930">
    <property type="entry name" value="Myb_dom"/>
</dbReference>
<dbReference type="SUPFAM" id="SSF46689">
    <property type="entry name" value="Homeodomain-like"/>
    <property type="match status" value="1"/>
</dbReference>
<feature type="region of interest" description="Disordered" evidence="5">
    <location>
        <begin position="1"/>
        <end position="57"/>
    </location>
</feature>